<sequence length="75" mass="8558">MDGTFVIIERSRLVDFQNLLNGIFPEIEFTKEDESAGQLPFLDVLVTRIPNGALSTTVYRRATKKSNSDCKKKFF</sequence>
<dbReference type="PANTHER" id="PTHR21301:SF11">
    <property type="entry name" value="GIY-YIG DOMAIN-CONTAINING PROTEIN"/>
    <property type="match status" value="1"/>
</dbReference>
<keyword evidence="2" id="KW-1185">Reference proteome</keyword>
<reference evidence="1 2" key="1">
    <citation type="submission" date="2018-11" db="EMBL/GenBank/DDBJ databases">
        <authorList>
            <consortium name="Pathogen Informatics"/>
        </authorList>
    </citation>
    <scope>NUCLEOTIDE SEQUENCE [LARGE SCALE GENOMIC DNA]</scope>
</reference>
<organism evidence="1 2">
    <name type="scientific">Dibothriocephalus latus</name>
    <name type="common">Fish tapeworm</name>
    <name type="synonym">Diphyllobothrium latum</name>
    <dbReference type="NCBI Taxonomy" id="60516"/>
    <lineage>
        <taxon>Eukaryota</taxon>
        <taxon>Metazoa</taxon>
        <taxon>Spiralia</taxon>
        <taxon>Lophotrochozoa</taxon>
        <taxon>Platyhelminthes</taxon>
        <taxon>Cestoda</taxon>
        <taxon>Eucestoda</taxon>
        <taxon>Diphyllobothriidea</taxon>
        <taxon>Diphyllobothriidae</taxon>
        <taxon>Dibothriocephalus</taxon>
    </lineage>
</organism>
<dbReference type="AlphaFoldDB" id="A0A3P7LBV4"/>
<gene>
    <name evidence="1" type="ORF">DILT_LOCUS10055</name>
</gene>
<dbReference type="Proteomes" id="UP000281553">
    <property type="component" value="Unassembled WGS sequence"/>
</dbReference>
<name>A0A3P7LBV4_DIBLA</name>
<evidence type="ECO:0000313" key="1">
    <source>
        <dbReference type="EMBL" id="VDN14224.1"/>
    </source>
</evidence>
<protein>
    <submittedName>
        <fullName evidence="1">Uncharacterized protein</fullName>
    </submittedName>
</protein>
<proteinExistence type="predicted"/>
<evidence type="ECO:0000313" key="2">
    <source>
        <dbReference type="Proteomes" id="UP000281553"/>
    </source>
</evidence>
<dbReference type="PANTHER" id="PTHR21301">
    <property type="entry name" value="REVERSE TRANSCRIPTASE"/>
    <property type="match status" value="1"/>
</dbReference>
<accession>A0A3P7LBV4</accession>
<dbReference type="EMBL" id="UYRU01058632">
    <property type="protein sequence ID" value="VDN14224.1"/>
    <property type="molecule type" value="Genomic_DNA"/>
</dbReference>
<dbReference type="OrthoDB" id="8042232at2759"/>